<feature type="signal peptide" evidence="17">
    <location>
        <begin position="1"/>
        <end position="27"/>
    </location>
</feature>
<dbReference type="InterPro" id="IPR000296">
    <property type="entry name" value="Man-6-P_rcpt_cation_dep"/>
</dbReference>
<evidence type="ECO:0000256" key="5">
    <source>
        <dbReference type="ARBA" id="ARBA00022729"/>
    </source>
</evidence>
<comment type="function">
    <text evidence="13">Transport of phosphorylated lysosomal enzymes from the Golgi complex and the cell surface to lysosomes. Lysosomal enzymes bearing phosphomannosyl residues bind specifically to mannose-6-phosphate receptors in the Golgi apparatus and the resulting receptor-ligand complex is transported to an acidic prelyosomal compartment where the low pH mediates the dissociation of the complex.</text>
</comment>
<dbReference type="GO" id="GO:0006622">
    <property type="term" value="P:protein targeting to lysosome"/>
    <property type="evidence" value="ECO:0007669"/>
    <property type="project" value="Ensembl"/>
</dbReference>
<accession>A0A6P7KTL1</accession>
<keyword evidence="6 16" id="KW-1133">Transmembrane helix</keyword>
<dbReference type="GO" id="GO:0019904">
    <property type="term" value="F:protein domain specific binding"/>
    <property type="evidence" value="ECO:0007669"/>
    <property type="project" value="Ensembl"/>
</dbReference>
<evidence type="ECO:0000256" key="11">
    <source>
        <dbReference type="ARBA" id="ARBA00023228"/>
    </source>
</evidence>
<evidence type="ECO:0000256" key="14">
    <source>
        <dbReference type="ARBA" id="ARBA00069343"/>
    </source>
</evidence>
<dbReference type="KEGG" id="bspl:114842953"/>
<dbReference type="Pfam" id="PF02157">
    <property type="entry name" value="Man-6-P_recep"/>
    <property type="match status" value="1"/>
</dbReference>
<feature type="transmembrane region" description="Helical" evidence="16">
    <location>
        <begin position="187"/>
        <end position="208"/>
    </location>
</feature>
<dbReference type="PRINTS" id="PR00715">
    <property type="entry name" value="MAN6PRECEPTR"/>
</dbReference>
<evidence type="ECO:0000313" key="19">
    <source>
        <dbReference type="Proteomes" id="UP000515150"/>
    </source>
</evidence>
<evidence type="ECO:0000256" key="4">
    <source>
        <dbReference type="ARBA" id="ARBA00022692"/>
    </source>
</evidence>
<dbReference type="PANTHER" id="PTHR15071">
    <property type="entry name" value="MANNOSE-6-PHOSPHATE RECEPTOR FAMILY MEMBER"/>
    <property type="match status" value="1"/>
</dbReference>
<reference evidence="20 21" key="1">
    <citation type="submission" date="2025-04" db="UniProtKB">
        <authorList>
            <consortium name="RefSeq"/>
        </authorList>
    </citation>
    <scope>IDENTIFICATION</scope>
</reference>
<keyword evidence="11" id="KW-0458">Lysosome</keyword>
<dbReference type="InterPro" id="IPR009011">
    <property type="entry name" value="Man6P_isomerase_rcpt-bd_dom_sf"/>
</dbReference>
<dbReference type="InterPro" id="IPR028927">
    <property type="entry name" value="Man-6-P_rcpt"/>
</dbReference>
<evidence type="ECO:0000256" key="12">
    <source>
        <dbReference type="ARBA" id="ARBA00046288"/>
    </source>
</evidence>
<keyword evidence="8" id="KW-1015">Disulfide bond</keyword>
<comment type="subcellular location">
    <subcellularLocation>
        <location evidence="12">Endomembrane system</location>
        <topology evidence="12">Single-pass type I membrane protein</topology>
    </subcellularLocation>
    <subcellularLocation>
        <location evidence="1">Lysosome membrane</location>
        <topology evidence="1">Single-pass membrane protein</topology>
    </subcellularLocation>
</comment>
<evidence type="ECO:0000259" key="18">
    <source>
        <dbReference type="PROSITE" id="PS51914"/>
    </source>
</evidence>
<keyword evidence="7 16" id="KW-0472">Membrane</keyword>
<organism evidence="19 22">
    <name type="scientific">Betta splendens</name>
    <name type="common">Siamese fighting fish</name>
    <dbReference type="NCBI Taxonomy" id="158456"/>
    <lineage>
        <taxon>Eukaryota</taxon>
        <taxon>Metazoa</taxon>
        <taxon>Chordata</taxon>
        <taxon>Craniata</taxon>
        <taxon>Vertebrata</taxon>
        <taxon>Euteleostomi</taxon>
        <taxon>Actinopterygii</taxon>
        <taxon>Neopterygii</taxon>
        <taxon>Teleostei</taxon>
        <taxon>Neoteleostei</taxon>
        <taxon>Acanthomorphata</taxon>
        <taxon>Anabantaria</taxon>
        <taxon>Anabantiformes</taxon>
        <taxon>Anabantoidei</taxon>
        <taxon>Osphronemidae</taxon>
        <taxon>Betta</taxon>
    </lineage>
</organism>
<evidence type="ECO:0000256" key="8">
    <source>
        <dbReference type="ARBA" id="ARBA00023157"/>
    </source>
</evidence>
<dbReference type="Proteomes" id="UP000515150">
    <property type="component" value="Chromosome 16"/>
</dbReference>
<proteinExistence type="predicted"/>
<dbReference type="GeneID" id="114842953"/>
<keyword evidence="9 20" id="KW-0675">Receptor</keyword>
<evidence type="ECO:0000256" key="17">
    <source>
        <dbReference type="SAM" id="SignalP"/>
    </source>
</evidence>
<evidence type="ECO:0000256" key="9">
    <source>
        <dbReference type="ARBA" id="ARBA00023170"/>
    </source>
</evidence>
<dbReference type="RefSeq" id="XP_028984898.1">
    <property type="nucleotide sequence ID" value="XM_029129065.3"/>
</dbReference>
<dbReference type="OrthoDB" id="29460at2759"/>
<sequence>MFVAPSRGPFLLWTLAIQLVLCGVCAADGTDECTLLYKSTKQQDDIKRLDSLLHKNFTVDHKIEEDSYTYVFKLCSDAGAIPKAGLIQINKKEKDQKPTVIGMYNATQVIGGTDWVMLIYQNGDAYDGHCNREKRKANIMITCNRKMEAGELAVVLEDRERAKDCLYLFELESSGVCPVIESKLSTGTILLIIGICLMAVYLIGGFLYQRLIVGAKGKDQFPNYPFWVDFGNLTADGCDFVCRSQSRDESPAYRAAPTQPIDEQPEERDDHLLPM</sequence>
<keyword evidence="2" id="KW-0813">Transport</keyword>
<dbReference type="PROSITE" id="PS51914">
    <property type="entry name" value="MRH"/>
    <property type="match status" value="1"/>
</dbReference>
<dbReference type="GeneTree" id="ENSGT00390000002109"/>
<dbReference type="PANTHER" id="PTHR15071:SF29">
    <property type="entry name" value="CATION-DEPENDENT MANNOSE-6-PHOSPHATE RECEPTOR"/>
    <property type="match status" value="1"/>
</dbReference>
<keyword evidence="3" id="KW-0597">Phosphoprotein</keyword>
<evidence type="ECO:0000256" key="1">
    <source>
        <dbReference type="ARBA" id="ARBA00004363"/>
    </source>
</evidence>
<evidence type="ECO:0000256" key="16">
    <source>
        <dbReference type="SAM" id="Phobius"/>
    </source>
</evidence>
<evidence type="ECO:0000256" key="2">
    <source>
        <dbReference type="ARBA" id="ARBA00022448"/>
    </source>
</evidence>
<evidence type="ECO:0000256" key="15">
    <source>
        <dbReference type="SAM" id="MobiDB-lite"/>
    </source>
</evidence>
<feature type="chain" id="PRO_5044651510" description="Cation-dependent mannose-6-phosphate receptor" evidence="17">
    <location>
        <begin position="28"/>
        <end position="275"/>
    </location>
</feature>
<dbReference type="GO" id="GO:0005768">
    <property type="term" value="C:endosome"/>
    <property type="evidence" value="ECO:0007669"/>
    <property type="project" value="InterPro"/>
</dbReference>
<dbReference type="GO" id="GO:0005802">
    <property type="term" value="C:trans-Golgi network"/>
    <property type="evidence" value="ECO:0007669"/>
    <property type="project" value="Ensembl"/>
</dbReference>
<evidence type="ECO:0000256" key="10">
    <source>
        <dbReference type="ARBA" id="ARBA00023180"/>
    </source>
</evidence>
<dbReference type="InterPro" id="IPR044865">
    <property type="entry name" value="MRH_dom"/>
</dbReference>
<gene>
    <name evidence="20 21 22" type="primary">m6pr</name>
</gene>
<dbReference type="AlphaFoldDB" id="A0A6P7KTL1"/>
<evidence type="ECO:0000256" key="3">
    <source>
        <dbReference type="ARBA" id="ARBA00022553"/>
    </source>
</evidence>
<dbReference type="GO" id="GO:0005765">
    <property type="term" value="C:lysosomal membrane"/>
    <property type="evidence" value="ECO:0007669"/>
    <property type="project" value="UniProtKB-SubCell"/>
</dbReference>
<evidence type="ECO:0000313" key="20">
    <source>
        <dbReference type="RefSeq" id="XP_028984898.1"/>
    </source>
</evidence>
<dbReference type="Gene3D" id="2.70.130.10">
    <property type="entry name" value="Mannose-6-phosphate receptor binding domain"/>
    <property type="match status" value="1"/>
</dbReference>
<evidence type="ECO:0000256" key="13">
    <source>
        <dbReference type="ARBA" id="ARBA00059814"/>
    </source>
</evidence>
<dbReference type="CTD" id="4074"/>
<evidence type="ECO:0000313" key="21">
    <source>
        <dbReference type="RefSeq" id="XP_028984899.1"/>
    </source>
</evidence>
<dbReference type="FunFam" id="2.70.130.10:FF:000008">
    <property type="entry name" value="Cation-dependent mannose-6-phosphate receptor"/>
    <property type="match status" value="1"/>
</dbReference>
<evidence type="ECO:0000256" key="6">
    <source>
        <dbReference type="ARBA" id="ARBA00022989"/>
    </source>
</evidence>
<protein>
    <recommendedName>
        <fullName evidence="14">Cation-dependent mannose-6-phosphate receptor</fullName>
    </recommendedName>
</protein>
<keyword evidence="19" id="KW-1185">Reference proteome</keyword>
<keyword evidence="10" id="KW-0325">Glycoprotein</keyword>
<dbReference type="SUPFAM" id="SSF50911">
    <property type="entry name" value="Mannose 6-phosphate receptor domain"/>
    <property type="match status" value="1"/>
</dbReference>
<dbReference type="GO" id="GO:0005537">
    <property type="term" value="F:D-mannose binding"/>
    <property type="evidence" value="ECO:0007669"/>
    <property type="project" value="Ensembl"/>
</dbReference>
<dbReference type="RefSeq" id="XP_028984899.1">
    <property type="nucleotide sequence ID" value="XM_029129066.3"/>
</dbReference>
<feature type="region of interest" description="Disordered" evidence="15">
    <location>
        <begin position="248"/>
        <end position="275"/>
    </location>
</feature>
<name>A0A6P7KTL1_BETSP</name>
<keyword evidence="5 17" id="KW-0732">Signal</keyword>
<evidence type="ECO:0000313" key="22">
    <source>
        <dbReference type="RefSeq" id="XP_028984900.1"/>
    </source>
</evidence>
<feature type="domain" description="MRH" evidence="18">
    <location>
        <begin position="31"/>
        <end position="179"/>
    </location>
</feature>
<dbReference type="RefSeq" id="XP_028984900.1">
    <property type="nucleotide sequence ID" value="XM_029129067.3"/>
</dbReference>
<evidence type="ECO:0000256" key="7">
    <source>
        <dbReference type="ARBA" id="ARBA00023136"/>
    </source>
</evidence>
<keyword evidence="4 16" id="KW-0812">Transmembrane</keyword>